<dbReference type="EMBL" id="FOFO01000011">
    <property type="protein sequence ID" value="SEP93913.1"/>
    <property type="molecule type" value="Genomic_DNA"/>
</dbReference>
<dbReference type="RefSeq" id="WP_090205882.1">
    <property type="nucleotide sequence ID" value="NZ_FOFO01000011.1"/>
</dbReference>
<accession>A0A1H9BZC9</accession>
<dbReference type="OrthoDB" id="7361822at2"/>
<evidence type="ECO:0000256" key="1">
    <source>
        <dbReference type="SAM" id="SignalP"/>
    </source>
</evidence>
<dbReference type="SUPFAM" id="SSF75169">
    <property type="entry name" value="DsrEFH-like"/>
    <property type="match status" value="1"/>
</dbReference>
<dbReference type="InterPro" id="IPR027396">
    <property type="entry name" value="DsrEFH-like"/>
</dbReference>
<evidence type="ECO:0000313" key="3">
    <source>
        <dbReference type="Proteomes" id="UP000199496"/>
    </source>
</evidence>
<feature type="chain" id="PRO_5011640302" evidence="1">
    <location>
        <begin position="24"/>
        <end position="143"/>
    </location>
</feature>
<feature type="signal peptide" evidence="1">
    <location>
        <begin position="1"/>
        <end position="23"/>
    </location>
</feature>
<dbReference type="Proteomes" id="UP000199496">
    <property type="component" value="Unassembled WGS sequence"/>
</dbReference>
<organism evidence="2 3">
    <name type="scientific">Ectothiorhodospira magna</name>
    <dbReference type="NCBI Taxonomy" id="867345"/>
    <lineage>
        <taxon>Bacteria</taxon>
        <taxon>Pseudomonadati</taxon>
        <taxon>Pseudomonadota</taxon>
        <taxon>Gammaproteobacteria</taxon>
        <taxon>Chromatiales</taxon>
        <taxon>Ectothiorhodospiraceae</taxon>
        <taxon>Ectothiorhodospira</taxon>
    </lineage>
</organism>
<proteinExistence type="predicted"/>
<dbReference type="AlphaFoldDB" id="A0A1H9BZC9"/>
<keyword evidence="3" id="KW-1185">Reference proteome</keyword>
<dbReference type="STRING" id="867345.SAMN05421693_11166"/>
<evidence type="ECO:0000313" key="2">
    <source>
        <dbReference type="EMBL" id="SEP93913.1"/>
    </source>
</evidence>
<keyword evidence="1" id="KW-0732">Signal</keyword>
<name>A0A1H9BZC9_9GAMM</name>
<reference evidence="2 3" key="1">
    <citation type="submission" date="2016-10" db="EMBL/GenBank/DDBJ databases">
        <authorList>
            <person name="de Groot N.N."/>
        </authorList>
    </citation>
    <scope>NUCLEOTIDE SEQUENCE [LARGE SCALE GENOMIC DNA]</scope>
    <source>
        <strain evidence="2 3">B7-7</strain>
    </source>
</reference>
<dbReference type="Gene3D" id="3.40.1260.10">
    <property type="entry name" value="DsrEFH-like"/>
    <property type="match status" value="1"/>
</dbReference>
<protein>
    <submittedName>
        <fullName evidence="2">DsrE/DsrF-like family protein</fullName>
    </submittedName>
</protein>
<sequence>MKPLKTGLIALVMLLALAPVAHVAAEDNQVLVTVNSGEPQTQAMAMILARQLVERGATVQILLCDQGGVMGTKAYDGPVMNGPDANAQQIMRGVMQAGAKVSVCALFLPNSDFTQDDLIDGVAVATPPQMGEFMAQGTRFLNF</sequence>
<gene>
    <name evidence="2" type="ORF">SAMN05421693_11166</name>
</gene>